<dbReference type="InterPro" id="IPR008984">
    <property type="entry name" value="SMAD_FHA_dom_sf"/>
</dbReference>
<dbReference type="InterPro" id="IPR050352">
    <property type="entry name" value="ABCG_transporters"/>
</dbReference>
<dbReference type="FunFam" id="3.40.50.300:FF:000474">
    <property type="entry name" value="Putative ABC transporter ATP-binding subunit"/>
    <property type="match status" value="1"/>
</dbReference>
<dbReference type="Proteomes" id="UP000061018">
    <property type="component" value="Chromosome"/>
</dbReference>
<dbReference type="SMART" id="SM00240">
    <property type="entry name" value="FHA"/>
    <property type="match status" value="2"/>
</dbReference>
<protein>
    <submittedName>
        <fullName evidence="13">Putative ABC transporter ATP-binding protein</fullName>
    </submittedName>
</protein>
<proteinExistence type="predicted"/>
<dbReference type="PROSITE" id="PS50006">
    <property type="entry name" value="FHA_DOMAIN"/>
    <property type="match status" value="2"/>
</dbReference>
<feature type="transmembrane region" description="Helical" evidence="10">
    <location>
        <begin position="760"/>
        <end position="782"/>
    </location>
</feature>
<keyword evidence="7 10" id="KW-1133">Transmembrane helix</keyword>
<evidence type="ECO:0000256" key="6">
    <source>
        <dbReference type="ARBA" id="ARBA00022840"/>
    </source>
</evidence>
<dbReference type="Pfam" id="PF00005">
    <property type="entry name" value="ABC_tran"/>
    <property type="match status" value="1"/>
</dbReference>
<dbReference type="FunFam" id="2.60.200.20:FF:000064">
    <property type="entry name" value="Putative ABC transporter ATP-binding protein"/>
    <property type="match status" value="1"/>
</dbReference>
<keyword evidence="8 10" id="KW-0472">Membrane</keyword>
<keyword evidence="6 13" id="KW-0067">ATP-binding</keyword>
<evidence type="ECO:0000256" key="3">
    <source>
        <dbReference type="ARBA" id="ARBA00022553"/>
    </source>
</evidence>
<dbReference type="KEGG" id="samb:SAM23877_1873"/>
<dbReference type="CDD" id="cd03213">
    <property type="entry name" value="ABCG_EPDR"/>
    <property type="match status" value="1"/>
</dbReference>
<feature type="transmembrane region" description="Helical" evidence="10">
    <location>
        <begin position="638"/>
        <end position="659"/>
    </location>
</feature>
<keyword evidence="4 10" id="KW-0812">Transmembrane</keyword>
<dbReference type="STRING" id="1889.SAM40697_1688"/>
<feature type="compositionally biased region" description="Low complexity" evidence="9">
    <location>
        <begin position="148"/>
        <end position="175"/>
    </location>
</feature>
<feature type="domain" description="ABC transporter" evidence="12">
    <location>
        <begin position="286"/>
        <end position="527"/>
    </location>
</feature>
<keyword evidence="5" id="KW-0547">Nucleotide-binding</keyword>
<evidence type="ECO:0000256" key="9">
    <source>
        <dbReference type="SAM" id="MobiDB-lite"/>
    </source>
</evidence>
<evidence type="ECO:0000256" key="5">
    <source>
        <dbReference type="ARBA" id="ARBA00022741"/>
    </source>
</evidence>
<evidence type="ECO:0000256" key="10">
    <source>
        <dbReference type="SAM" id="Phobius"/>
    </source>
</evidence>
<feature type="compositionally biased region" description="Low complexity" evidence="9">
    <location>
        <begin position="101"/>
        <end position="140"/>
    </location>
</feature>
<dbReference type="InterPro" id="IPR000253">
    <property type="entry name" value="FHA_dom"/>
</dbReference>
<evidence type="ECO:0000259" key="12">
    <source>
        <dbReference type="PROSITE" id="PS50893"/>
    </source>
</evidence>
<dbReference type="GO" id="GO:0005524">
    <property type="term" value="F:ATP binding"/>
    <property type="evidence" value="ECO:0007669"/>
    <property type="project" value="UniProtKB-KW"/>
</dbReference>
<comment type="subcellular location">
    <subcellularLocation>
        <location evidence="1">Membrane</location>
        <topology evidence="1">Multi-pass membrane protein</topology>
    </subcellularLocation>
</comment>
<dbReference type="Gene3D" id="2.60.200.20">
    <property type="match status" value="2"/>
</dbReference>
<evidence type="ECO:0000256" key="2">
    <source>
        <dbReference type="ARBA" id="ARBA00022448"/>
    </source>
</evidence>
<dbReference type="SMART" id="SM00382">
    <property type="entry name" value="AAA"/>
    <property type="match status" value="1"/>
</dbReference>
<feature type="transmembrane region" description="Helical" evidence="10">
    <location>
        <begin position="731"/>
        <end position="751"/>
    </location>
</feature>
<dbReference type="GO" id="GO:0016887">
    <property type="term" value="F:ATP hydrolysis activity"/>
    <property type="evidence" value="ECO:0007669"/>
    <property type="project" value="InterPro"/>
</dbReference>
<dbReference type="EMBL" id="CP012382">
    <property type="protein sequence ID" value="AKZ54922.1"/>
    <property type="molecule type" value="Genomic_DNA"/>
</dbReference>
<organism evidence="13 14">
    <name type="scientific">Streptomyces ambofaciens (strain ATCC 23877 / 3486 / DSM 40053 / JCM 4204 / NBRC 12836 / NRRL B-2516)</name>
    <dbReference type="NCBI Taxonomy" id="278992"/>
    <lineage>
        <taxon>Bacteria</taxon>
        <taxon>Bacillati</taxon>
        <taxon>Actinomycetota</taxon>
        <taxon>Actinomycetes</taxon>
        <taxon>Kitasatosporales</taxon>
        <taxon>Streptomycetaceae</taxon>
        <taxon>Streptomyces</taxon>
    </lineage>
</organism>
<dbReference type="SUPFAM" id="SSF49879">
    <property type="entry name" value="SMAD/FHA domain"/>
    <property type="match status" value="2"/>
</dbReference>
<dbReference type="GO" id="GO:0140359">
    <property type="term" value="F:ABC-type transporter activity"/>
    <property type="evidence" value="ECO:0007669"/>
    <property type="project" value="InterPro"/>
</dbReference>
<feature type="domain" description="FHA" evidence="11">
    <location>
        <begin position="25"/>
        <end position="74"/>
    </location>
</feature>
<feature type="transmembrane region" description="Helical" evidence="10">
    <location>
        <begin position="690"/>
        <end position="711"/>
    </location>
</feature>
<feature type="region of interest" description="Disordered" evidence="9">
    <location>
        <begin position="101"/>
        <end position="194"/>
    </location>
</feature>
<evidence type="ECO:0000256" key="8">
    <source>
        <dbReference type="ARBA" id="ARBA00023136"/>
    </source>
</evidence>
<feature type="transmembrane region" description="Helical" evidence="10">
    <location>
        <begin position="828"/>
        <end position="851"/>
    </location>
</feature>
<evidence type="ECO:0000313" key="13">
    <source>
        <dbReference type="EMBL" id="AKZ54922.1"/>
    </source>
</evidence>
<dbReference type="Gene3D" id="3.40.50.300">
    <property type="entry name" value="P-loop containing nucleotide triphosphate hydrolases"/>
    <property type="match status" value="1"/>
</dbReference>
<dbReference type="Pfam" id="PF00498">
    <property type="entry name" value="FHA"/>
    <property type="match status" value="2"/>
</dbReference>
<dbReference type="PANTHER" id="PTHR48041:SF139">
    <property type="entry name" value="PROTEIN SCARLET"/>
    <property type="match status" value="1"/>
</dbReference>
<dbReference type="Pfam" id="PF01061">
    <property type="entry name" value="ABC2_membrane"/>
    <property type="match status" value="1"/>
</dbReference>
<reference evidence="14" key="1">
    <citation type="journal article" date="2015" name="J. Biotechnol.">
        <title>Complete genome sequence of Streptomyces ambofaciens ATCC 23877, the spiramycin producer.</title>
        <authorList>
            <person name="Thibessard A."/>
            <person name="Haas D."/>
            <person name="Gerbaud C."/>
            <person name="Aigle B."/>
            <person name="Lautru S."/>
            <person name="Pernodet J.L."/>
            <person name="Leblond P."/>
        </authorList>
    </citation>
    <scope>NUCLEOTIDE SEQUENCE [LARGE SCALE GENOMIC DNA]</scope>
    <source>
        <strain evidence="14">ATCC 23877 / 3486 / DSM 40053 / JCM 4204 / NBRC 12836 / NRRL B-2516</strain>
    </source>
</reference>
<dbReference type="GO" id="GO:0016020">
    <property type="term" value="C:membrane"/>
    <property type="evidence" value="ECO:0007669"/>
    <property type="project" value="UniProtKB-SubCell"/>
</dbReference>
<dbReference type="InterPro" id="IPR003439">
    <property type="entry name" value="ABC_transporter-like_ATP-bd"/>
</dbReference>
<gene>
    <name evidence="13" type="ORF">SAM23877_1873</name>
</gene>
<dbReference type="InterPro" id="IPR017871">
    <property type="entry name" value="ABC_transporter-like_CS"/>
</dbReference>
<evidence type="ECO:0000256" key="4">
    <source>
        <dbReference type="ARBA" id="ARBA00022692"/>
    </source>
</evidence>
<dbReference type="CDD" id="cd00060">
    <property type="entry name" value="FHA"/>
    <property type="match status" value="1"/>
</dbReference>
<accession>A0A0K2APY9</accession>
<dbReference type="PANTHER" id="PTHR48041">
    <property type="entry name" value="ABC TRANSPORTER G FAMILY MEMBER 28"/>
    <property type="match status" value="1"/>
</dbReference>
<sequence>MGHGVPELVLESNGRTWTLDPSRSYALGRDPQGELVFDDARVSWRHATISFDGRVWVVEDHGSTNGTFVHGQRIQRTELGAGSVLNLGNATDGPRVSLTGAQAAAATPQAQPQQQPYAAQEPQHQTPQHQTPQHQAPQHQAPHHHQPAPHAQQQAGWQQQQPQPQQGAPHFPQQQGPGGAAGAPPVHGDRSPTTFHQFSLGRVMRIGRALENELVVSDLQVSRNHAEFHSTPDGRMEIRDLGSHNGTYVNGQPIAKGGSQLLGPTDVVGVGHSTFRIVGDRLEEFVDTGEVSFSARHLTVTVDGGKQILKDVSFGVPEKSLIAVIGPSGSGKSTLLKALTGYRPADQGEVLYDNRNLYKQFAELRQRIGLVPQDDILHKELTVKKALKYAAKLRFPADTTAAERDARIDEVLRELKLDIHRDKKVTSLSGGQRKRVSVALELLTKPSLIFLDEPTSGLDPGMDRDVMQLLRGLADDGRTVLVVTHSVAELAICDKLLVMAPGGSVAYFGPPEEALNFFGYDTWADVFSAFENYRDYDWAGRWKGSQHYQMYAADIDAVAPQAVQVPAMHAMKPPKPQGWMSQFVTLVRRYVSVIVSDKGFLALMVILPAVLGAVSLLIDADKGLLPNPANPQTGRIIPNGTATTVLLILAVGACFAGAANSVRELIKERVIYERERATGLSRSAYLMSKVFVLGMITVLQGLLVGVIGFATREIPEEGLVLGGLTLVELSLPIMALGFTSMMFGLIISALVKTAEKTMPLLVMFAIIQVVFTGCLFALNGAVGVNQFSYLMPSRWAVAAAGATLDFNRISPPEQGAENDPLWEHTVGAWAMDMTALIALGVICGFFVARFLRRHEPEVMRK</sequence>
<dbReference type="PROSITE" id="PS50893">
    <property type="entry name" value="ABC_TRANSPORTER_2"/>
    <property type="match status" value="1"/>
</dbReference>
<name>A0A0K2APY9_STRA7</name>
<dbReference type="InterPro" id="IPR013525">
    <property type="entry name" value="ABC2_TM"/>
</dbReference>
<dbReference type="AlphaFoldDB" id="A0A0K2APY9"/>
<evidence type="ECO:0000256" key="7">
    <source>
        <dbReference type="ARBA" id="ARBA00022989"/>
    </source>
</evidence>
<evidence type="ECO:0000313" key="14">
    <source>
        <dbReference type="Proteomes" id="UP000061018"/>
    </source>
</evidence>
<keyword evidence="2" id="KW-0813">Transport</keyword>
<evidence type="ECO:0000256" key="1">
    <source>
        <dbReference type="ARBA" id="ARBA00004141"/>
    </source>
</evidence>
<dbReference type="FunFam" id="2.60.200.20:FF:000046">
    <property type="entry name" value="Putative ABC transporter ATP-binding protein"/>
    <property type="match status" value="1"/>
</dbReference>
<dbReference type="SUPFAM" id="SSF52540">
    <property type="entry name" value="P-loop containing nucleoside triphosphate hydrolases"/>
    <property type="match status" value="1"/>
</dbReference>
<dbReference type="InterPro" id="IPR003593">
    <property type="entry name" value="AAA+_ATPase"/>
</dbReference>
<dbReference type="PROSITE" id="PS00211">
    <property type="entry name" value="ABC_TRANSPORTER_1"/>
    <property type="match status" value="1"/>
</dbReference>
<keyword evidence="3" id="KW-0597">Phosphoprotein</keyword>
<dbReference type="InterPro" id="IPR027417">
    <property type="entry name" value="P-loop_NTPase"/>
</dbReference>
<evidence type="ECO:0000259" key="11">
    <source>
        <dbReference type="PROSITE" id="PS50006"/>
    </source>
</evidence>
<feature type="domain" description="FHA" evidence="11">
    <location>
        <begin position="204"/>
        <end position="254"/>
    </location>
</feature>